<keyword evidence="5" id="KW-1133">Transmembrane helix</keyword>
<organism evidence="6 7">
    <name type="scientific">Xenoophorus captivus</name>
    <dbReference type="NCBI Taxonomy" id="1517983"/>
    <lineage>
        <taxon>Eukaryota</taxon>
        <taxon>Metazoa</taxon>
        <taxon>Chordata</taxon>
        <taxon>Craniata</taxon>
        <taxon>Vertebrata</taxon>
        <taxon>Euteleostomi</taxon>
        <taxon>Actinopterygii</taxon>
        <taxon>Neopterygii</taxon>
        <taxon>Teleostei</taxon>
        <taxon>Neoteleostei</taxon>
        <taxon>Acanthomorphata</taxon>
        <taxon>Ovalentaria</taxon>
        <taxon>Atherinomorphae</taxon>
        <taxon>Cyprinodontiformes</taxon>
        <taxon>Goodeidae</taxon>
        <taxon>Xenoophorus</taxon>
    </lineage>
</organism>
<comment type="caution">
    <text evidence="6">The sequence shown here is derived from an EMBL/GenBank/DDBJ whole genome shotgun (WGS) entry which is preliminary data.</text>
</comment>
<keyword evidence="5" id="KW-0812">Transmembrane</keyword>
<protein>
    <submittedName>
        <fullName evidence="6">NudC domain-containing protein 1</fullName>
    </submittedName>
</protein>
<feature type="transmembrane region" description="Helical" evidence="5">
    <location>
        <begin position="20"/>
        <end position="37"/>
    </location>
</feature>
<comment type="subcellular location">
    <subcellularLocation>
        <location evidence="2">Cytoplasm</location>
    </subcellularLocation>
    <subcellularLocation>
        <location evidence="1">Nucleus</location>
    </subcellularLocation>
</comment>
<keyword evidence="3" id="KW-0963">Cytoplasm</keyword>
<evidence type="ECO:0000256" key="5">
    <source>
        <dbReference type="SAM" id="Phobius"/>
    </source>
</evidence>
<accession>A0ABV0RZV5</accession>
<dbReference type="EMBL" id="JAHRIN010063528">
    <property type="protein sequence ID" value="MEQ2213820.1"/>
    <property type="molecule type" value="Genomic_DNA"/>
</dbReference>
<dbReference type="Proteomes" id="UP001434883">
    <property type="component" value="Unassembled WGS sequence"/>
</dbReference>
<evidence type="ECO:0000313" key="6">
    <source>
        <dbReference type="EMBL" id="MEQ2213820.1"/>
    </source>
</evidence>
<keyword evidence="7" id="KW-1185">Reference proteome</keyword>
<evidence type="ECO:0000256" key="2">
    <source>
        <dbReference type="ARBA" id="ARBA00004496"/>
    </source>
</evidence>
<dbReference type="PANTHER" id="PTHR21664:SF1">
    <property type="entry name" value="NUDC DOMAIN-CONTAINING PROTEIN 1"/>
    <property type="match status" value="1"/>
</dbReference>
<sequence>MTSRSNICYFSLFHQRPIRAIYFFVLCYLRVLVLDGSRSRLKGNYGFPSLSVFFQVNLGSHQYLFTIDVDPSKMPCLCLRHDVDALVWQPRPDRPGDMWEHIATFNALGYVQASKRDKKFATCAPDFSYATLCECLRRAFIYCQPSPVETILFNRKQGRQVGQVAKQQVASLDCDKPILGFRASNERLFILTSSTLFVLKVKQN</sequence>
<keyword evidence="4" id="KW-0539">Nucleus</keyword>
<proteinExistence type="predicted"/>
<name>A0ABV0RZV5_9TELE</name>
<dbReference type="InterPro" id="IPR037895">
    <property type="entry name" value="NUDCD1"/>
</dbReference>
<reference evidence="6 7" key="1">
    <citation type="submission" date="2021-06" db="EMBL/GenBank/DDBJ databases">
        <authorList>
            <person name="Palmer J.M."/>
        </authorList>
    </citation>
    <scope>NUCLEOTIDE SEQUENCE [LARGE SCALE GENOMIC DNA]</scope>
    <source>
        <strain evidence="6 7">XC_2019</strain>
        <tissue evidence="6">Muscle</tissue>
    </source>
</reference>
<evidence type="ECO:0000256" key="4">
    <source>
        <dbReference type="ARBA" id="ARBA00023242"/>
    </source>
</evidence>
<keyword evidence="5" id="KW-0472">Membrane</keyword>
<evidence type="ECO:0000256" key="3">
    <source>
        <dbReference type="ARBA" id="ARBA00022490"/>
    </source>
</evidence>
<gene>
    <name evidence="6" type="primary">NUDCD1_2</name>
    <name evidence="6" type="ORF">XENOCAPTIV_021518</name>
</gene>
<evidence type="ECO:0000313" key="7">
    <source>
        <dbReference type="Proteomes" id="UP001434883"/>
    </source>
</evidence>
<dbReference type="PANTHER" id="PTHR21664">
    <property type="entry name" value="CHRONIC MYELOGENOUS LEUKEMIA TUMOR ANTIGEN 66"/>
    <property type="match status" value="1"/>
</dbReference>
<evidence type="ECO:0000256" key="1">
    <source>
        <dbReference type="ARBA" id="ARBA00004123"/>
    </source>
</evidence>